<name>C0E065_9CORY</name>
<evidence type="ECO:0000313" key="1">
    <source>
        <dbReference type="EMBL" id="EEG27956.1"/>
    </source>
</evidence>
<reference evidence="1 2" key="1">
    <citation type="submission" date="2009-01" db="EMBL/GenBank/DDBJ databases">
        <authorList>
            <person name="Fulton L."/>
            <person name="Clifton S."/>
            <person name="Chinwalla A.T."/>
            <person name="Mitreva M."/>
            <person name="Sodergren E."/>
            <person name="Weinstock G."/>
            <person name="Clifton S."/>
            <person name="Dooling D.J."/>
            <person name="Fulton B."/>
            <person name="Minx P."/>
            <person name="Pepin K.H."/>
            <person name="Johnson M."/>
            <person name="Bhonagiri V."/>
            <person name="Nash W.E."/>
            <person name="Mardis E.R."/>
            <person name="Wilson R.K."/>
        </authorList>
    </citation>
    <scope>NUCLEOTIDE SEQUENCE [LARGE SCALE GENOMIC DNA]</scope>
    <source>
        <strain evidence="1 2">ATCC 33806</strain>
    </source>
</reference>
<dbReference type="Proteomes" id="UP000006247">
    <property type="component" value="Unassembled WGS sequence"/>
</dbReference>
<sequence>MQNSPVADELLIGEISSFFALRRLTLTSPAGSIFSKLGTLRGGDFLLGKLP</sequence>
<accession>C0E065</accession>
<dbReference type="EMBL" id="ACEB01000004">
    <property type="protein sequence ID" value="EEG27956.1"/>
    <property type="molecule type" value="Genomic_DNA"/>
</dbReference>
<evidence type="ECO:0000313" key="2">
    <source>
        <dbReference type="Proteomes" id="UP000006247"/>
    </source>
</evidence>
<gene>
    <name evidence="1" type="ORF">CORMATOL_00365</name>
</gene>
<dbReference type="AlphaFoldDB" id="C0E065"/>
<proteinExistence type="predicted"/>
<dbReference type="HOGENOM" id="CLU_3097843_0_0_11"/>
<comment type="caution">
    <text evidence="1">The sequence shown here is derived from an EMBL/GenBank/DDBJ whole genome shotgun (WGS) entry which is preliminary data.</text>
</comment>
<organism evidence="1 2">
    <name type="scientific">Corynebacterium matruchotii ATCC 33806</name>
    <dbReference type="NCBI Taxonomy" id="566549"/>
    <lineage>
        <taxon>Bacteria</taxon>
        <taxon>Bacillati</taxon>
        <taxon>Actinomycetota</taxon>
        <taxon>Actinomycetes</taxon>
        <taxon>Mycobacteriales</taxon>
        <taxon>Corynebacteriaceae</taxon>
        <taxon>Corynebacterium</taxon>
    </lineage>
</organism>
<protein>
    <submittedName>
        <fullName evidence="1">Uncharacterized protein</fullName>
    </submittedName>
</protein>